<evidence type="ECO:0000313" key="4">
    <source>
        <dbReference type="EMBL" id="OJJ95678.1"/>
    </source>
</evidence>
<evidence type="ECO:0000313" key="5">
    <source>
        <dbReference type="Proteomes" id="UP000184546"/>
    </source>
</evidence>
<name>A0A1L9WHN3_ASPA1</name>
<evidence type="ECO:0000259" key="3">
    <source>
        <dbReference type="Pfam" id="PF13532"/>
    </source>
</evidence>
<dbReference type="GeneID" id="30973963"/>
<evidence type="ECO:0000256" key="1">
    <source>
        <dbReference type="PIRSR" id="PIRSR632852-1"/>
    </source>
</evidence>
<dbReference type="STRING" id="690307.A0A1L9WHN3"/>
<feature type="domain" description="Alpha-ketoglutarate-dependent dioxygenase AlkB-like" evidence="3">
    <location>
        <begin position="422"/>
        <end position="659"/>
    </location>
</feature>
<dbReference type="SUPFAM" id="SSF51197">
    <property type="entry name" value="Clavaminate synthase-like"/>
    <property type="match status" value="1"/>
</dbReference>
<dbReference type="EMBL" id="KV878988">
    <property type="protein sequence ID" value="OJJ95678.1"/>
    <property type="molecule type" value="Genomic_DNA"/>
</dbReference>
<dbReference type="InterPro" id="IPR032852">
    <property type="entry name" value="ALKBH2"/>
</dbReference>
<sequence length="695" mass="77864">MPPRKPTKTDKPVRQAVLSGRVTRSRKTAITSSYKESIPPEASQSEDAISGESDRQDDLPPVQGKPPAWAECRPDLCDALPWFRSAQGGYYYNGSLCYGCLVDADSGIRAYIDDEVVITRIGGGCTKDAGGNLVLLKDQDTDSAILSSVINSWRMQNPVGLIIGDRNKQLSRKLPHRYNVMAYFRITDVWHEQLGTKKGAKVRFEKLDLAATSWWAAPGTSPLPVEQRDFTLRPATKRCSSCDRDSKQVYNEGWMCLTPSCARFWKVNGTTAPPGHLSFNAAFLSARLPPNPQIQPHFDLVPDLLATLSEDQGDLVFKRIAWKGIVCPLCSRCIARRFWRGWKCADELLQNLSQQSHRCSFERYLKVSPLSVRSVIDEFEIHPAKRALYFDPKLQLPSVDDSSLYPYRKLVYTLPGVGSVTHLVANRAINTRANGPDDLFKRLQSVDLGLQRYPLQQSVVRGTLTSHYAVNYGCPYKYVVSVASKGFNEASDEVLRALGRLTWATQQAVTSAGDAFLPPNELLLLGYMEDMKIGYHDDGESSLGPTIATLSLGARATMLLRMKYKYYHGYTKAKRLLDEDPALDGCAHCPERQALKQTLDAGEITREEYEAQRRRLLATNRRGEAPPCLKMELNHGDLVVMHGEGLQRFYEHSVIPEKNLRFALTARYIKPEFVGEADRQKGVFALTGKQVYDGK</sequence>
<gene>
    <name evidence="4" type="ORF">ASPACDRAFT_35737</name>
</gene>
<dbReference type="InterPro" id="IPR027450">
    <property type="entry name" value="AlkB-like"/>
</dbReference>
<keyword evidence="5" id="KW-1185">Reference proteome</keyword>
<dbReference type="OMA" id="GMPYKYV"/>
<dbReference type="OrthoDB" id="2163491at2759"/>
<dbReference type="GO" id="GO:0006307">
    <property type="term" value="P:DNA alkylation repair"/>
    <property type="evidence" value="ECO:0007669"/>
    <property type="project" value="TreeGrafter"/>
</dbReference>
<accession>A0A1L9WHN3</accession>
<reference evidence="5" key="1">
    <citation type="journal article" date="2017" name="Genome Biol.">
        <title>Comparative genomics reveals high biological diversity and specific adaptations in the industrially and medically important fungal genus Aspergillus.</title>
        <authorList>
            <person name="de Vries R.P."/>
            <person name="Riley R."/>
            <person name="Wiebenga A."/>
            <person name="Aguilar-Osorio G."/>
            <person name="Amillis S."/>
            <person name="Uchima C.A."/>
            <person name="Anderluh G."/>
            <person name="Asadollahi M."/>
            <person name="Askin M."/>
            <person name="Barry K."/>
            <person name="Battaglia E."/>
            <person name="Bayram O."/>
            <person name="Benocci T."/>
            <person name="Braus-Stromeyer S.A."/>
            <person name="Caldana C."/>
            <person name="Canovas D."/>
            <person name="Cerqueira G.C."/>
            <person name="Chen F."/>
            <person name="Chen W."/>
            <person name="Choi C."/>
            <person name="Clum A."/>
            <person name="Dos Santos R.A."/>
            <person name="Damasio A.R."/>
            <person name="Diallinas G."/>
            <person name="Emri T."/>
            <person name="Fekete E."/>
            <person name="Flipphi M."/>
            <person name="Freyberg S."/>
            <person name="Gallo A."/>
            <person name="Gournas C."/>
            <person name="Habgood R."/>
            <person name="Hainaut M."/>
            <person name="Harispe M.L."/>
            <person name="Henrissat B."/>
            <person name="Hilden K.S."/>
            <person name="Hope R."/>
            <person name="Hossain A."/>
            <person name="Karabika E."/>
            <person name="Karaffa L."/>
            <person name="Karanyi Z."/>
            <person name="Krasevec N."/>
            <person name="Kuo A."/>
            <person name="Kusch H."/>
            <person name="LaButti K."/>
            <person name="Lagendijk E.L."/>
            <person name="Lapidus A."/>
            <person name="Levasseur A."/>
            <person name="Lindquist E."/>
            <person name="Lipzen A."/>
            <person name="Logrieco A.F."/>
            <person name="MacCabe A."/>
            <person name="Maekelae M.R."/>
            <person name="Malavazi I."/>
            <person name="Melin P."/>
            <person name="Meyer V."/>
            <person name="Mielnichuk N."/>
            <person name="Miskei M."/>
            <person name="Molnar A.P."/>
            <person name="Mule G."/>
            <person name="Ngan C.Y."/>
            <person name="Orejas M."/>
            <person name="Orosz E."/>
            <person name="Ouedraogo J.P."/>
            <person name="Overkamp K.M."/>
            <person name="Park H.-S."/>
            <person name="Perrone G."/>
            <person name="Piumi F."/>
            <person name="Punt P.J."/>
            <person name="Ram A.F."/>
            <person name="Ramon A."/>
            <person name="Rauscher S."/>
            <person name="Record E."/>
            <person name="Riano-Pachon D.M."/>
            <person name="Robert V."/>
            <person name="Roehrig J."/>
            <person name="Ruller R."/>
            <person name="Salamov A."/>
            <person name="Salih N.S."/>
            <person name="Samson R.A."/>
            <person name="Sandor E."/>
            <person name="Sanguinetti M."/>
            <person name="Schuetze T."/>
            <person name="Sepcic K."/>
            <person name="Shelest E."/>
            <person name="Sherlock G."/>
            <person name="Sophianopoulou V."/>
            <person name="Squina F.M."/>
            <person name="Sun H."/>
            <person name="Susca A."/>
            <person name="Todd R.B."/>
            <person name="Tsang A."/>
            <person name="Unkles S.E."/>
            <person name="van de Wiele N."/>
            <person name="van Rossen-Uffink D."/>
            <person name="Oliveira J.V."/>
            <person name="Vesth T.C."/>
            <person name="Visser J."/>
            <person name="Yu J.-H."/>
            <person name="Zhou M."/>
            <person name="Andersen M.R."/>
            <person name="Archer D.B."/>
            <person name="Baker S.E."/>
            <person name="Benoit I."/>
            <person name="Brakhage A.A."/>
            <person name="Braus G.H."/>
            <person name="Fischer R."/>
            <person name="Frisvad J.C."/>
            <person name="Goldman G.H."/>
            <person name="Houbraken J."/>
            <person name="Oakley B."/>
            <person name="Pocsi I."/>
            <person name="Scazzocchio C."/>
            <person name="Seiboth B."/>
            <person name="vanKuyk P.A."/>
            <person name="Wortman J."/>
            <person name="Dyer P.S."/>
            <person name="Grigoriev I.V."/>
        </authorList>
    </citation>
    <scope>NUCLEOTIDE SEQUENCE [LARGE SCALE GENOMIC DNA]</scope>
    <source>
        <strain evidence="5">ATCC 16872 / CBS 172.66 / WB 5094</strain>
    </source>
</reference>
<dbReference type="GO" id="GO:0051747">
    <property type="term" value="F:cytosine C-5 DNA demethylase activity"/>
    <property type="evidence" value="ECO:0007669"/>
    <property type="project" value="TreeGrafter"/>
</dbReference>
<dbReference type="PANTHER" id="PTHR31573">
    <property type="entry name" value="ALPHA-KETOGLUTARATE-DEPENDENT DIOXYGENASE ALKB HOMOLOG 2"/>
    <property type="match status" value="1"/>
</dbReference>
<dbReference type="VEuPathDB" id="FungiDB:ASPACDRAFT_35737"/>
<dbReference type="InterPro" id="IPR037151">
    <property type="entry name" value="AlkB-like_sf"/>
</dbReference>
<feature type="binding site" evidence="1">
    <location>
        <position position="536"/>
    </location>
    <ligand>
        <name>2-oxoglutarate</name>
        <dbReference type="ChEBI" id="CHEBI:16810"/>
    </ligand>
</feature>
<protein>
    <recommendedName>
        <fullName evidence="3">Alpha-ketoglutarate-dependent dioxygenase AlkB-like domain-containing protein</fullName>
    </recommendedName>
</protein>
<dbReference type="Proteomes" id="UP000184546">
    <property type="component" value="Unassembled WGS sequence"/>
</dbReference>
<dbReference type="Gene3D" id="2.60.120.590">
    <property type="entry name" value="Alpha-ketoglutarate-dependent dioxygenase AlkB-like"/>
    <property type="match status" value="1"/>
</dbReference>
<evidence type="ECO:0000256" key="2">
    <source>
        <dbReference type="SAM" id="MobiDB-lite"/>
    </source>
</evidence>
<organism evidence="4 5">
    <name type="scientific">Aspergillus aculeatus (strain ATCC 16872 / CBS 172.66 / WB 5094)</name>
    <dbReference type="NCBI Taxonomy" id="690307"/>
    <lineage>
        <taxon>Eukaryota</taxon>
        <taxon>Fungi</taxon>
        <taxon>Dikarya</taxon>
        <taxon>Ascomycota</taxon>
        <taxon>Pezizomycotina</taxon>
        <taxon>Eurotiomycetes</taxon>
        <taxon>Eurotiomycetidae</taxon>
        <taxon>Eurotiales</taxon>
        <taxon>Aspergillaceae</taxon>
        <taxon>Aspergillus</taxon>
        <taxon>Aspergillus subgen. Circumdati</taxon>
    </lineage>
</organism>
<proteinExistence type="predicted"/>
<dbReference type="GO" id="GO:0035516">
    <property type="term" value="F:broad specificity oxidative DNA demethylase activity"/>
    <property type="evidence" value="ECO:0007669"/>
    <property type="project" value="TreeGrafter"/>
</dbReference>
<feature type="region of interest" description="Disordered" evidence="2">
    <location>
        <begin position="1"/>
        <end position="67"/>
    </location>
</feature>
<dbReference type="GO" id="GO:0008198">
    <property type="term" value="F:ferrous iron binding"/>
    <property type="evidence" value="ECO:0007669"/>
    <property type="project" value="TreeGrafter"/>
</dbReference>
<dbReference type="PANTHER" id="PTHR31573:SF4">
    <property type="entry name" value="FE2OG DIOXYGENASE DOMAIN-CONTAINING PROTEIN"/>
    <property type="match status" value="1"/>
</dbReference>
<dbReference type="AlphaFoldDB" id="A0A1L9WHN3"/>
<dbReference type="Pfam" id="PF13532">
    <property type="entry name" value="2OG-FeII_Oxy_2"/>
    <property type="match status" value="1"/>
</dbReference>
<feature type="binding site" evidence="1">
    <location>
        <position position="652"/>
    </location>
    <ligand>
        <name>2-oxoglutarate</name>
        <dbReference type="ChEBI" id="CHEBI:16810"/>
    </ligand>
</feature>
<dbReference type="RefSeq" id="XP_020052018.1">
    <property type="nucleotide sequence ID" value="XM_020200149.1"/>
</dbReference>